<feature type="domain" description="Histidine kinase" evidence="6">
    <location>
        <begin position="433"/>
        <end position="650"/>
    </location>
</feature>
<dbReference type="NCBIfam" id="TIGR00229">
    <property type="entry name" value="sensory_box"/>
    <property type="match status" value="1"/>
</dbReference>
<keyword evidence="3 4" id="KW-0597">Phosphoprotein</keyword>
<feature type="domain" description="Response regulatory" evidence="7">
    <location>
        <begin position="8"/>
        <end position="125"/>
    </location>
</feature>
<dbReference type="SMART" id="SM00448">
    <property type="entry name" value="REC"/>
    <property type="match status" value="1"/>
</dbReference>
<dbReference type="SMART" id="SM00388">
    <property type="entry name" value="HisKA"/>
    <property type="match status" value="1"/>
</dbReference>
<dbReference type="Pfam" id="PF00072">
    <property type="entry name" value="Response_reg"/>
    <property type="match status" value="1"/>
</dbReference>
<dbReference type="CDD" id="cd00075">
    <property type="entry name" value="HATPase"/>
    <property type="match status" value="1"/>
</dbReference>
<comment type="caution">
    <text evidence="10">The sequence shown here is derived from an EMBL/GenBank/DDBJ whole genome shotgun (WGS) entry which is preliminary data.</text>
</comment>
<evidence type="ECO:0000256" key="1">
    <source>
        <dbReference type="ARBA" id="ARBA00000085"/>
    </source>
</evidence>
<dbReference type="SMART" id="SM00091">
    <property type="entry name" value="PAS"/>
    <property type="match status" value="2"/>
</dbReference>
<dbReference type="SMART" id="SM00086">
    <property type="entry name" value="PAC"/>
    <property type="match status" value="2"/>
</dbReference>
<dbReference type="InterPro" id="IPR003594">
    <property type="entry name" value="HATPase_dom"/>
</dbReference>
<dbReference type="InterPro" id="IPR036890">
    <property type="entry name" value="HATPase_C_sf"/>
</dbReference>
<dbReference type="SUPFAM" id="SSF55874">
    <property type="entry name" value="ATPase domain of HSP90 chaperone/DNA topoisomerase II/histidine kinase"/>
    <property type="match status" value="1"/>
</dbReference>
<dbReference type="EC" id="2.7.13.3" evidence="2"/>
<dbReference type="InterPro" id="IPR036097">
    <property type="entry name" value="HisK_dim/P_sf"/>
</dbReference>
<evidence type="ECO:0000259" key="7">
    <source>
        <dbReference type="PROSITE" id="PS50110"/>
    </source>
</evidence>
<dbReference type="PROSITE" id="PS50109">
    <property type="entry name" value="HIS_KIN"/>
    <property type="match status" value="1"/>
</dbReference>
<dbReference type="InterPro" id="IPR035965">
    <property type="entry name" value="PAS-like_dom_sf"/>
</dbReference>
<comment type="catalytic activity">
    <reaction evidence="1">
        <text>ATP + protein L-histidine = ADP + protein N-phospho-L-histidine.</text>
        <dbReference type="EC" id="2.7.13.3"/>
    </reaction>
</comment>
<dbReference type="CDD" id="cd00130">
    <property type="entry name" value="PAS"/>
    <property type="match status" value="1"/>
</dbReference>
<dbReference type="InterPro" id="IPR003661">
    <property type="entry name" value="HisK_dim/P_dom"/>
</dbReference>
<dbReference type="SUPFAM" id="SSF55785">
    <property type="entry name" value="PYP-like sensor domain (PAS domain)"/>
    <property type="match status" value="2"/>
</dbReference>
<dbReference type="Gene3D" id="3.30.565.10">
    <property type="entry name" value="Histidine kinase-like ATPase, C-terminal domain"/>
    <property type="match status" value="1"/>
</dbReference>
<evidence type="ECO:0000256" key="5">
    <source>
        <dbReference type="SAM" id="Coils"/>
    </source>
</evidence>
<dbReference type="SUPFAM" id="SSF52172">
    <property type="entry name" value="CheY-like"/>
    <property type="match status" value="1"/>
</dbReference>
<evidence type="ECO:0000256" key="4">
    <source>
        <dbReference type="PROSITE-ProRule" id="PRU00169"/>
    </source>
</evidence>
<evidence type="ECO:0000259" key="9">
    <source>
        <dbReference type="PROSITE" id="PS50113"/>
    </source>
</evidence>
<dbReference type="InterPro" id="IPR001789">
    <property type="entry name" value="Sig_transdc_resp-reg_receiver"/>
</dbReference>
<dbReference type="EMBL" id="JABVCQ010000004">
    <property type="protein sequence ID" value="MBB1125181.1"/>
    <property type="molecule type" value="Genomic_DNA"/>
</dbReference>
<dbReference type="Proteomes" id="UP000548632">
    <property type="component" value="Unassembled WGS sequence"/>
</dbReference>
<gene>
    <name evidence="10" type="ORF">HUK38_02920</name>
</gene>
<dbReference type="Gene3D" id="3.40.50.2300">
    <property type="match status" value="1"/>
</dbReference>
<keyword evidence="11" id="KW-1185">Reference proteome</keyword>
<dbReference type="Gene3D" id="1.10.287.130">
    <property type="match status" value="1"/>
</dbReference>
<proteinExistence type="predicted"/>
<feature type="modified residue" description="4-aspartylphosphate" evidence="4">
    <location>
        <position position="58"/>
    </location>
</feature>
<dbReference type="InterPro" id="IPR005467">
    <property type="entry name" value="His_kinase_dom"/>
</dbReference>
<sequence>MHQANTEAILIVDDHVDNLRILSNILKHDYRVRAATSGEEALRLLAVVSPVPDLILLDIMMPGMDGYTVCKEIKADLRTREIPVVFLTARNQPEDEFQGFAVGAVDYVTKPVNPPLLLARIQAQLALAAQLKQARKTLEAGNRFVAKVIRERDASEAHVARLEHEIAERERAEAALRESQARFIRLTRGLKDHVLFFTHSLQGELLYVSEGFEFLSVTSHEEAIGQLWSDVVDWTPESLDHGLEQNRLLLAGDITIAEFEMAYQHPTFGLRYLTLHEYLIHEQGRVLIEGVAIDVTRQKLQEAQLRTLVRAVEQASASIVVSDHVGNIIYINPYFTQITGYYKEEIIGKNPRILKSGEHNQEFYQTMWATLSSGQTWRGEIVNRKKDGSLFWESTSISPILDTNGAVVNYVSVKEDISDRKSLDRLKEDVERIMRHDLKTPLNAIIGFPQVLEFDDNLTDEQREILALIKESGQKMLDMIDASLDLFKMETGRYIYMPQSVDIIELLLQLAKITQPRLEEKQLHIELTLGGCCVHVEKQLLVRADRRLLFSILSNLLSNAIEASPPAEIITIDLEQQEAVTLAMCNIGTVAEAIRKHFFEKYKTYGKQGGTGLGTYSAKLMSDVMGFKIYMDTSDTENRTCIWLTMPSSV</sequence>
<keyword evidence="5" id="KW-0175">Coiled coil</keyword>
<dbReference type="PANTHER" id="PTHR43547:SF2">
    <property type="entry name" value="HYBRID SIGNAL TRANSDUCTION HISTIDINE KINASE C"/>
    <property type="match status" value="1"/>
</dbReference>
<feature type="coiled-coil region" evidence="5">
    <location>
        <begin position="145"/>
        <end position="182"/>
    </location>
</feature>
<accession>A0A839H6V4</accession>
<dbReference type="SUPFAM" id="SSF47384">
    <property type="entry name" value="Homodimeric domain of signal transducing histidine kinase"/>
    <property type="match status" value="1"/>
</dbReference>
<reference evidence="10 11" key="1">
    <citation type="journal article" date="2020" name="Arch. Microbiol.">
        <title>The genome sequence of the giant phototrophic gammaproteobacterium Thiospirillum jenense gives insight into its physiological properties and phylogenetic relationships.</title>
        <authorList>
            <person name="Imhoff J.F."/>
            <person name="Meyer T.E."/>
            <person name="Kyndt J.A."/>
        </authorList>
    </citation>
    <scope>NUCLEOTIDE SEQUENCE [LARGE SCALE GENOMIC DNA]</scope>
    <source>
        <strain evidence="10 11">DSM 216</strain>
    </source>
</reference>
<evidence type="ECO:0000259" key="8">
    <source>
        <dbReference type="PROSITE" id="PS50112"/>
    </source>
</evidence>
<organism evidence="10 11">
    <name type="scientific">Thiospirillum jenense</name>
    <dbReference type="NCBI Taxonomy" id="1653858"/>
    <lineage>
        <taxon>Bacteria</taxon>
        <taxon>Pseudomonadati</taxon>
        <taxon>Pseudomonadota</taxon>
        <taxon>Gammaproteobacteria</taxon>
        <taxon>Chromatiales</taxon>
        <taxon>Chromatiaceae</taxon>
        <taxon>Thiospirillum</taxon>
    </lineage>
</organism>
<dbReference type="InterPro" id="IPR000700">
    <property type="entry name" value="PAS-assoc_C"/>
</dbReference>
<dbReference type="InterPro" id="IPR000014">
    <property type="entry name" value="PAS"/>
</dbReference>
<evidence type="ECO:0000313" key="10">
    <source>
        <dbReference type="EMBL" id="MBB1125181.1"/>
    </source>
</evidence>
<dbReference type="CDD" id="cd00082">
    <property type="entry name" value="HisKA"/>
    <property type="match status" value="1"/>
</dbReference>
<dbReference type="AlphaFoldDB" id="A0A839H6V4"/>
<evidence type="ECO:0000259" key="6">
    <source>
        <dbReference type="PROSITE" id="PS50109"/>
    </source>
</evidence>
<protein>
    <recommendedName>
        <fullName evidence="2">histidine kinase</fullName>
        <ecNumber evidence="2">2.7.13.3</ecNumber>
    </recommendedName>
</protein>
<dbReference type="InterPro" id="IPR001610">
    <property type="entry name" value="PAC"/>
</dbReference>
<dbReference type="CDD" id="cd19920">
    <property type="entry name" value="REC_PA4781-like"/>
    <property type="match status" value="1"/>
</dbReference>
<evidence type="ECO:0000256" key="3">
    <source>
        <dbReference type="ARBA" id="ARBA00022553"/>
    </source>
</evidence>
<dbReference type="PROSITE" id="PS50112">
    <property type="entry name" value="PAS"/>
    <property type="match status" value="1"/>
</dbReference>
<dbReference type="Pfam" id="PF02518">
    <property type="entry name" value="HATPase_c"/>
    <property type="match status" value="1"/>
</dbReference>
<dbReference type="Gene3D" id="3.30.450.20">
    <property type="entry name" value="PAS domain"/>
    <property type="match status" value="2"/>
</dbReference>
<evidence type="ECO:0000313" key="11">
    <source>
        <dbReference type="Proteomes" id="UP000548632"/>
    </source>
</evidence>
<dbReference type="GO" id="GO:0000155">
    <property type="term" value="F:phosphorelay sensor kinase activity"/>
    <property type="evidence" value="ECO:0007669"/>
    <property type="project" value="InterPro"/>
</dbReference>
<dbReference type="Pfam" id="PF00512">
    <property type="entry name" value="HisKA"/>
    <property type="match status" value="1"/>
</dbReference>
<feature type="domain" description="PAS" evidence="8">
    <location>
        <begin position="304"/>
        <end position="350"/>
    </location>
</feature>
<dbReference type="PROSITE" id="PS50110">
    <property type="entry name" value="RESPONSE_REGULATORY"/>
    <property type="match status" value="1"/>
</dbReference>
<dbReference type="PROSITE" id="PS50113">
    <property type="entry name" value="PAC"/>
    <property type="match status" value="1"/>
</dbReference>
<dbReference type="Pfam" id="PF13426">
    <property type="entry name" value="PAS_9"/>
    <property type="match status" value="1"/>
</dbReference>
<dbReference type="PANTHER" id="PTHR43547">
    <property type="entry name" value="TWO-COMPONENT HISTIDINE KINASE"/>
    <property type="match status" value="1"/>
</dbReference>
<evidence type="ECO:0000256" key="2">
    <source>
        <dbReference type="ARBA" id="ARBA00012438"/>
    </source>
</evidence>
<dbReference type="SMART" id="SM00387">
    <property type="entry name" value="HATPase_c"/>
    <property type="match status" value="1"/>
</dbReference>
<dbReference type="InterPro" id="IPR011006">
    <property type="entry name" value="CheY-like_superfamily"/>
</dbReference>
<feature type="domain" description="PAC" evidence="9">
    <location>
        <begin position="375"/>
        <end position="429"/>
    </location>
</feature>
<name>A0A839H6V4_9GAMM</name>